<protein>
    <recommendedName>
        <fullName evidence="2">Phage replisome organiser N-terminal domain-containing protein</fullName>
    </recommendedName>
</protein>
<dbReference type="InterPro" id="IPR010056">
    <property type="entry name" value="Phage_rep_org__N"/>
</dbReference>
<reference evidence="3 4" key="1">
    <citation type="journal article" date="2021" name="Int. J. Syst. Evol. Microbiol.">
        <title>Clostridium zeae sp. nov., isolated from corn silage.</title>
        <authorList>
            <person name="Kobayashi H."/>
            <person name="Tanizawa Y."/>
            <person name="Yagura M."/>
            <person name="Sakamoto M."/>
            <person name="Ohkuma M."/>
            <person name="Tohno M."/>
        </authorList>
    </citation>
    <scope>NUCLEOTIDE SEQUENCE [LARGE SCALE GENOMIC DNA]</scope>
    <source>
        <strain evidence="3 4">CSC2</strain>
    </source>
</reference>
<dbReference type="NCBIfam" id="TIGR01714">
    <property type="entry name" value="phage_rep_org_N"/>
    <property type="match status" value="1"/>
</dbReference>
<gene>
    <name evidence="3" type="ORF">CSC2_41350</name>
</gene>
<evidence type="ECO:0000313" key="3">
    <source>
        <dbReference type="EMBL" id="GFZ33609.1"/>
    </source>
</evidence>
<dbReference type="RefSeq" id="WP_206871979.1">
    <property type="nucleotide sequence ID" value="NZ_BMBA01000006.1"/>
</dbReference>
<dbReference type="Pfam" id="PF09681">
    <property type="entry name" value="Phage_rep_org_N"/>
    <property type="match status" value="1"/>
</dbReference>
<comment type="caution">
    <text evidence="3">The sequence shown here is derived from an EMBL/GenBank/DDBJ whole genome shotgun (WGS) entry which is preliminary data.</text>
</comment>
<evidence type="ECO:0000259" key="2">
    <source>
        <dbReference type="Pfam" id="PF09681"/>
    </source>
</evidence>
<keyword evidence="4" id="KW-1185">Reference proteome</keyword>
<evidence type="ECO:0000313" key="4">
    <source>
        <dbReference type="Proteomes" id="UP000663802"/>
    </source>
</evidence>
<feature type="domain" description="Phage replisome organiser N-terminal" evidence="2">
    <location>
        <begin position="6"/>
        <end position="120"/>
    </location>
</feature>
<feature type="compositionally biased region" description="Basic residues" evidence="1">
    <location>
        <begin position="218"/>
        <end position="229"/>
    </location>
</feature>
<sequence>MRERKYVKFRVDMYEDTKFKIIDMKPERDVIHYIWNRLVLLAGKVNLEGDLFLSKNIAYTIETLAIEFNRDASQIKLALEVFIELEMIELTEDKVYNVRNFAKHQNIKVKKKEAVKSEESEVKNAVIKLNEDINNQSKDAKHDDFDGQIEKNKTNIDKVMENESIIIDNNADHGKNINGETLEPKNKYIILMDEGKEDKEDGGKLLEYSSKKLESKKSVRGNKKKKKSKSRDDSIDEIVSYYEIEDEAEDGFIDEIRPLRKGETTIAEWSFG</sequence>
<feature type="region of interest" description="Disordered" evidence="1">
    <location>
        <begin position="213"/>
        <end position="233"/>
    </location>
</feature>
<name>A0ABQ1EFZ0_9CLOT</name>
<accession>A0ABQ1EFZ0</accession>
<dbReference type="Proteomes" id="UP000663802">
    <property type="component" value="Unassembled WGS sequence"/>
</dbReference>
<proteinExistence type="predicted"/>
<evidence type="ECO:0000256" key="1">
    <source>
        <dbReference type="SAM" id="MobiDB-lite"/>
    </source>
</evidence>
<organism evidence="3 4">
    <name type="scientific">Clostridium zeae</name>
    <dbReference type="NCBI Taxonomy" id="2759022"/>
    <lineage>
        <taxon>Bacteria</taxon>
        <taxon>Bacillati</taxon>
        <taxon>Bacillota</taxon>
        <taxon>Clostridia</taxon>
        <taxon>Eubacteriales</taxon>
        <taxon>Clostridiaceae</taxon>
        <taxon>Clostridium</taxon>
    </lineage>
</organism>
<dbReference type="EMBL" id="BMBA01000006">
    <property type="protein sequence ID" value="GFZ33609.1"/>
    <property type="molecule type" value="Genomic_DNA"/>
</dbReference>